<keyword evidence="7" id="KW-1185">Reference proteome</keyword>
<dbReference type="SMART" id="SM00382">
    <property type="entry name" value="AAA"/>
    <property type="match status" value="1"/>
</dbReference>
<dbReference type="PANTHER" id="PTHR43335">
    <property type="entry name" value="ABC TRANSPORTER, ATP-BINDING PROTEIN"/>
    <property type="match status" value="1"/>
</dbReference>
<dbReference type="SUPFAM" id="SSF52540">
    <property type="entry name" value="P-loop containing nucleoside triphosphate hydrolases"/>
    <property type="match status" value="1"/>
</dbReference>
<evidence type="ECO:0000256" key="1">
    <source>
        <dbReference type="ARBA" id="ARBA00005417"/>
    </source>
</evidence>
<name>A0A084JHH2_9CLOT</name>
<reference evidence="6 7" key="1">
    <citation type="submission" date="2014-07" db="EMBL/GenBank/DDBJ databases">
        <title>Draft genome of Clostridium sulfidigenes 113A isolated from sediments associated with methane hydrate from Krishna Godavari basin.</title>
        <authorList>
            <person name="Honkalas V.S."/>
            <person name="Dabir A.P."/>
            <person name="Arora P."/>
            <person name="Dhakephalkar P.K."/>
        </authorList>
    </citation>
    <scope>NUCLEOTIDE SEQUENCE [LARGE SCALE GENOMIC DNA]</scope>
    <source>
        <strain evidence="6 7">113A</strain>
    </source>
</reference>
<gene>
    <name evidence="6" type="ORF">IO99_03120</name>
</gene>
<dbReference type="GO" id="GO:0005524">
    <property type="term" value="F:ATP binding"/>
    <property type="evidence" value="ECO:0007669"/>
    <property type="project" value="UniProtKB-KW"/>
</dbReference>
<dbReference type="EMBL" id="JPMD01000003">
    <property type="protein sequence ID" value="KEZ88406.1"/>
    <property type="molecule type" value="Genomic_DNA"/>
</dbReference>
<dbReference type="InterPro" id="IPR003593">
    <property type="entry name" value="AAA+_ATPase"/>
</dbReference>
<sequence length="314" mass="35409">MSKVLELKNVTKIMGNRKIVDNVSFEINSGEIFGFLGPNGAGKTTTIKMITGLLKIDEGDILISNNDVKKNFEKALSQVGGIIENPEMYGYLTGRTNLEIYGRMHGNISKERINEVIKLVKLENRINDKVKKYSLGMRQRLGVAQALLHNPKLLILDEPTNGLDPMGIKELRDTLRHLAEKEGLAVLVSSHLLSEMELMCDRVGIIDNGKIIDIKTLKDIKKQNIESLITYELEVSNYSLARKIIENDYNKISEEITVDFKENKILISCSRDEIANVNKALIMENILVYTIKPINNTLEDEFMKVTTGSKMQIV</sequence>
<dbReference type="InterPro" id="IPR003439">
    <property type="entry name" value="ABC_transporter-like_ATP-bd"/>
</dbReference>
<dbReference type="Proteomes" id="UP000028542">
    <property type="component" value="Unassembled WGS sequence"/>
</dbReference>
<dbReference type="STRING" id="318464.IO99_03120"/>
<dbReference type="InterPro" id="IPR027417">
    <property type="entry name" value="P-loop_NTPase"/>
</dbReference>
<dbReference type="PROSITE" id="PS50893">
    <property type="entry name" value="ABC_TRANSPORTER_2"/>
    <property type="match status" value="1"/>
</dbReference>
<keyword evidence="2" id="KW-0813">Transport</keyword>
<evidence type="ECO:0000313" key="6">
    <source>
        <dbReference type="EMBL" id="KEZ88406.1"/>
    </source>
</evidence>
<dbReference type="RefSeq" id="WP_035130026.1">
    <property type="nucleotide sequence ID" value="NZ_JPMD01000003.1"/>
</dbReference>
<dbReference type="Gene3D" id="3.40.50.300">
    <property type="entry name" value="P-loop containing nucleotide triphosphate hydrolases"/>
    <property type="match status" value="1"/>
</dbReference>
<comment type="similarity">
    <text evidence="1">Belongs to the ABC transporter superfamily.</text>
</comment>
<evidence type="ECO:0000313" key="7">
    <source>
        <dbReference type="Proteomes" id="UP000028542"/>
    </source>
</evidence>
<dbReference type="eggNOG" id="COG1131">
    <property type="taxonomic scope" value="Bacteria"/>
</dbReference>
<dbReference type="AlphaFoldDB" id="A0A084JHH2"/>
<dbReference type="InterPro" id="IPR017871">
    <property type="entry name" value="ABC_transporter-like_CS"/>
</dbReference>
<evidence type="ECO:0000259" key="5">
    <source>
        <dbReference type="PROSITE" id="PS50893"/>
    </source>
</evidence>
<evidence type="ECO:0000256" key="4">
    <source>
        <dbReference type="ARBA" id="ARBA00022840"/>
    </source>
</evidence>
<evidence type="ECO:0000256" key="3">
    <source>
        <dbReference type="ARBA" id="ARBA00022741"/>
    </source>
</evidence>
<dbReference type="Pfam" id="PF00005">
    <property type="entry name" value="ABC_tran"/>
    <property type="match status" value="1"/>
</dbReference>
<proteinExistence type="inferred from homology"/>
<keyword evidence="3" id="KW-0547">Nucleotide-binding</keyword>
<keyword evidence="4 6" id="KW-0067">ATP-binding</keyword>
<dbReference type="GO" id="GO:0016887">
    <property type="term" value="F:ATP hydrolysis activity"/>
    <property type="evidence" value="ECO:0007669"/>
    <property type="project" value="InterPro"/>
</dbReference>
<evidence type="ECO:0000256" key="2">
    <source>
        <dbReference type="ARBA" id="ARBA00022448"/>
    </source>
</evidence>
<dbReference type="PROSITE" id="PS00211">
    <property type="entry name" value="ABC_TRANSPORTER_1"/>
    <property type="match status" value="1"/>
</dbReference>
<feature type="domain" description="ABC transporter" evidence="5">
    <location>
        <begin position="5"/>
        <end position="233"/>
    </location>
</feature>
<organism evidence="6 7">
    <name type="scientific">Clostridium sulfidigenes</name>
    <dbReference type="NCBI Taxonomy" id="318464"/>
    <lineage>
        <taxon>Bacteria</taxon>
        <taxon>Bacillati</taxon>
        <taxon>Bacillota</taxon>
        <taxon>Clostridia</taxon>
        <taxon>Eubacteriales</taxon>
        <taxon>Clostridiaceae</taxon>
        <taxon>Clostridium</taxon>
    </lineage>
</organism>
<protein>
    <submittedName>
        <fullName evidence="6">Bacitracin ABC transporter ATP-binding protein</fullName>
    </submittedName>
</protein>
<dbReference type="PANTHER" id="PTHR43335:SF4">
    <property type="entry name" value="ABC TRANSPORTER, ATP-BINDING PROTEIN"/>
    <property type="match status" value="1"/>
</dbReference>
<comment type="caution">
    <text evidence="6">The sequence shown here is derived from an EMBL/GenBank/DDBJ whole genome shotgun (WGS) entry which is preliminary data.</text>
</comment>
<accession>A0A084JHH2</accession>